<dbReference type="Pfam" id="PF04973">
    <property type="entry name" value="NMN_transporter"/>
    <property type="match status" value="1"/>
</dbReference>
<dbReference type="InterPro" id="IPR014729">
    <property type="entry name" value="Rossmann-like_a/b/a_fold"/>
</dbReference>
<keyword evidence="2 5" id="KW-0812">Transmembrane</keyword>
<comment type="caution">
    <text evidence="7">The sequence shown here is derived from an EMBL/GenBank/DDBJ whole genome shotgun (WGS) entry which is preliminary data.</text>
</comment>
<evidence type="ECO:0000256" key="2">
    <source>
        <dbReference type="ARBA" id="ARBA00022692"/>
    </source>
</evidence>
<gene>
    <name evidence="7" type="ORF">H6G81_09750</name>
</gene>
<name>A0ABR8GN02_9CYAN</name>
<dbReference type="Gene3D" id="3.40.50.620">
    <property type="entry name" value="HUPs"/>
    <property type="match status" value="1"/>
</dbReference>
<keyword evidence="4 5" id="KW-0472">Membrane</keyword>
<reference evidence="7 8" key="1">
    <citation type="journal article" date="2020" name="ISME J.">
        <title>Comparative genomics reveals insights into cyanobacterial evolution and habitat adaptation.</title>
        <authorList>
            <person name="Chen M.Y."/>
            <person name="Teng W.K."/>
            <person name="Zhao L."/>
            <person name="Hu C.X."/>
            <person name="Zhou Y.K."/>
            <person name="Han B.P."/>
            <person name="Song L.R."/>
            <person name="Shu W.S."/>
        </authorList>
    </citation>
    <scope>NUCLEOTIDE SEQUENCE [LARGE SCALE GENOMIC DNA]</scope>
    <source>
        <strain evidence="7 8">FACHB-248</strain>
    </source>
</reference>
<dbReference type="InterPro" id="IPR004821">
    <property type="entry name" value="Cyt_trans-like"/>
</dbReference>
<evidence type="ECO:0000256" key="1">
    <source>
        <dbReference type="ARBA" id="ARBA00004141"/>
    </source>
</evidence>
<accession>A0ABR8GN02</accession>
<evidence type="ECO:0000313" key="7">
    <source>
        <dbReference type="EMBL" id="MBD2604800.1"/>
    </source>
</evidence>
<feature type="domain" description="Cytidyltransferase-like" evidence="6">
    <location>
        <begin position="8"/>
        <end position="137"/>
    </location>
</feature>
<dbReference type="PANTHER" id="PTHR37512:SF1">
    <property type="entry name" value="NADR_TTD14 AAA DOMAIN-CONTAINING PROTEIN"/>
    <property type="match status" value="1"/>
</dbReference>
<protein>
    <submittedName>
        <fullName evidence="7">Nicotinamide mononucleotide transporter</fullName>
    </submittedName>
</protein>
<feature type="transmembrane region" description="Helical" evidence="5">
    <location>
        <begin position="181"/>
        <end position="200"/>
    </location>
</feature>
<sequence length="208" mass="23952">MTIKCGLTLGKYAPLHKGHQLVIETATSLMDEVIVMIYDCPAVTAVPLAVRANWLRKIYPKIEVIEAWDGPTEIGNTPEIEKKHSDYILKRLESRKITHFFCSEFYGEHVSRALNAVNYLVDCDRKIIPISGTQIRKDPLASMSFTAMWLLARMRIENWFYWIIVDVIGIGLYYVKGVKFIALLYVILLFMAINGLISWFKKAKMQDF</sequence>
<dbReference type="NCBIfam" id="TIGR00125">
    <property type="entry name" value="cyt_tran_rel"/>
    <property type="match status" value="1"/>
</dbReference>
<dbReference type="RefSeq" id="WP_084763072.1">
    <property type="nucleotide sequence ID" value="NZ_JACJTA010000015.1"/>
</dbReference>
<evidence type="ECO:0000256" key="5">
    <source>
        <dbReference type="SAM" id="Phobius"/>
    </source>
</evidence>
<dbReference type="SUPFAM" id="SSF52374">
    <property type="entry name" value="Nucleotidylyl transferase"/>
    <property type="match status" value="1"/>
</dbReference>
<evidence type="ECO:0000313" key="8">
    <source>
        <dbReference type="Proteomes" id="UP000660380"/>
    </source>
</evidence>
<dbReference type="EMBL" id="JACJTA010000015">
    <property type="protein sequence ID" value="MBD2604800.1"/>
    <property type="molecule type" value="Genomic_DNA"/>
</dbReference>
<dbReference type="Pfam" id="PF01467">
    <property type="entry name" value="CTP_transf_like"/>
    <property type="match status" value="1"/>
</dbReference>
<evidence type="ECO:0000256" key="3">
    <source>
        <dbReference type="ARBA" id="ARBA00022989"/>
    </source>
</evidence>
<comment type="subcellular location">
    <subcellularLocation>
        <location evidence="1">Membrane</location>
        <topology evidence="1">Multi-pass membrane protein</topology>
    </subcellularLocation>
</comment>
<evidence type="ECO:0000259" key="6">
    <source>
        <dbReference type="Pfam" id="PF01467"/>
    </source>
</evidence>
<dbReference type="Proteomes" id="UP000660380">
    <property type="component" value="Unassembled WGS sequence"/>
</dbReference>
<keyword evidence="3 5" id="KW-1133">Transmembrane helix</keyword>
<feature type="transmembrane region" description="Helical" evidence="5">
    <location>
        <begin position="159"/>
        <end position="175"/>
    </location>
</feature>
<dbReference type="InterPro" id="IPR052735">
    <property type="entry name" value="NAD_biosynth-regulator"/>
</dbReference>
<dbReference type="InterPro" id="IPR006419">
    <property type="entry name" value="NMN_transpt_PnuC"/>
</dbReference>
<evidence type="ECO:0000256" key="4">
    <source>
        <dbReference type="ARBA" id="ARBA00023136"/>
    </source>
</evidence>
<proteinExistence type="predicted"/>
<organism evidence="7 8">
    <name type="scientific">Scytonema hofmannii FACHB-248</name>
    <dbReference type="NCBI Taxonomy" id="1842502"/>
    <lineage>
        <taxon>Bacteria</taxon>
        <taxon>Bacillati</taxon>
        <taxon>Cyanobacteriota</taxon>
        <taxon>Cyanophyceae</taxon>
        <taxon>Nostocales</taxon>
        <taxon>Scytonemataceae</taxon>
        <taxon>Scytonema</taxon>
    </lineage>
</organism>
<dbReference type="PANTHER" id="PTHR37512">
    <property type="entry name" value="TRIFUNCTIONAL NAD BIOSYNTHESIS/REGULATOR PROTEIN NADR"/>
    <property type="match status" value="1"/>
</dbReference>
<keyword evidence="8" id="KW-1185">Reference proteome</keyword>